<dbReference type="OMA" id="SHRINEG"/>
<feature type="compositionally biased region" description="Polar residues" evidence="1">
    <location>
        <begin position="1092"/>
        <end position="1103"/>
    </location>
</feature>
<dbReference type="STRING" id="936435.F8Q0E6"/>
<accession>F8Q0E6</accession>
<dbReference type="HOGENOM" id="CLU_004775_0_0_1"/>
<evidence type="ECO:0000313" key="2">
    <source>
        <dbReference type="EMBL" id="EGN98596.1"/>
    </source>
</evidence>
<feature type="compositionally biased region" description="Basic and acidic residues" evidence="1">
    <location>
        <begin position="288"/>
        <end position="301"/>
    </location>
</feature>
<evidence type="ECO:0000256" key="1">
    <source>
        <dbReference type="SAM" id="MobiDB-lite"/>
    </source>
</evidence>
<protein>
    <submittedName>
        <fullName evidence="2">Uncharacterized protein</fullName>
    </submittedName>
</protein>
<keyword evidence="3" id="KW-1185">Reference proteome</keyword>
<feature type="compositionally biased region" description="Low complexity" evidence="1">
    <location>
        <begin position="184"/>
        <end position="211"/>
    </location>
</feature>
<feature type="compositionally biased region" description="Polar residues" evidence="1">
    <location>
        <begin position="863"/>
        <end position="883"/>
    </location>
</feature>
<feature type="compositionally biased region" description="Low complexity" evidence="1">
    <location>
        <begin position="67"/>
        <end position="81"/>
    </location>
</feature>
<feature type="region of interest" description="Disordered" evidence="1">
    <location>
        <begin position="149"/>
        <end position="405"/>
    </location>
</feature>
<sequence length="1117" mass="120413">MWKNQRVGCALEVPNLQNVGFEMLVEDFQRNECSLPSSDNLPDLPEPPESPSALSATGSGLPSPPATNSTGSGSTGDNNSNKAGSLRQRPVSLSNMNMPSGNYDKFISSTNSRIPLEEEDDDEDIGNGEDDTARLDLRRSLKTSNENVMALQRVKSLTQRNRMPRHNDNVLSGSETERESQRASNSESLSYSSSDATPPSSISMSRAPSSMRQRRISAPASPGKALASHRQPSPGPSRTPRKRVTTTMSAPDENGELPRDVTGAALAAVASSRRSPSGSSGKRSRQPLPREFRHGDRRSLDGRASVEPSTPHRSHRDSGEYVTSSNVHTSPRFAGSNGNSTTSTSTILQRSPRGPRNNRSSTTRWLSEDLSAQADDDPDHNPPNGYGRRQVQRGGSTDSSLGALNGGRSLVAEGLRAAGIKMKNQPGDDIFGNASGNVADNSATLLRRAKSSAARSSIPGRVGWDDGGEDERSRTSGGSSSRAAEGVGPPLSSRVPTTRMSDPRAHASPAERDNWAGASRTTSRPATSMAELYHGEDGSAVRGGLRSKRSTYTVLDRDRPMTGGSMMDTRSLSQQQASNHPSLTSSAGQDRTYNTLSLSKRHTSMTPLGNGSTSSIGGAQNNSEHTRLMLESLSMFESQLNRLPAMGTTTTVTVPELYRHAETIVHASDKLNNLLRSGTNRALEEQIDAEVGDEVEDGRNQGVDLVEMWRRVGGEYREGLRVSDEIVRTVTGLLLGVGKVLREAASAGGDDGQQHLRSASLGEDSTRRLSPEVTVTSSRKSQDGRRSAESRRSWEPLTNITSAEVSRRLSGRAEGITAARPPSSSRDREREINLNDDLDRAPVRNIPLSATRRLFTPREQREQQMNGNTISSHNTPSDLQDPTNGYEPSPTPASRHPGTSLPGRHRVPPPLAIPPPLPSLPSESLLRHVGSTVADRNNRRKVSTASISTVRGTNSAFFPLTSTNPTTAITAHTVSNSPEESHPPLLRNESHGSIRSSVTFSRPSEVSLSALSGLQQQHNRRDEARKRASSSTSSAAEEDPIPSSAPAASSNQIRSPLSGSETERDTRRRTIGVRSARMSLDSTFEADREDGSGSQAQTITLPSQRRERRRTVTEIFS</sequence>
<feature type="compositionally biased region" description="Basic and acidic residues" evidence="1">
    <location>
        <begin position="780"/>
        <end position="794"/>
    </location>
</feature>
<reference evidence="3" key="1">
    <citation type="journal article" date="2011" name="Science">
        <title>The plant cell wall-decomposing machinery underlies the functional diversity of forest fungi.</title>
        <authorList>
            <person name="Eastwood D.C."/>
            <person name="Floudas D."/>
            <person name="Binder M."/>
            <person name="Majcherczyk A."/>
            <person name="Schneider P."/>
            <person name="Aerts A."/>
            <person name="Asiegbu F.O."/>
            <person name="Baker S.E."/>
            <person name="Barry K."/>
            <person name="Bendiksby M."/>
            <person name="Blumentritt M."/>
            <person name="Coutinho P.M."/>
            <person name="Cullen D."/>
            <person name="de Vries R.P."/>
            <person name="Gathman A."/>
            <person name="Goodell B."/>
            <person name="Henrissat B."/>
            <person name="Ihrmark K."/>
            <person name="Kauserud H."/>
            <person name="Kohler A."/>
            <person name="LaButti K."/>
            <person name="Lapidus A."/>
            <person name="Lavin J.L."/>
            <person name="Lee Y.-H."/>
            <person name="Lindquist E."/>
            <person name="Lilly W."/>
            <person name="Lucas S."/>
            <person name="Morin E."/>
            <person name="Murat C."/>
            <person name="Oguiza J.A."/>
            <person name="Park J."/>
            <person name="Pisabarro A.G."/>
            <person name="Riley R."/>
            <person name="Rosling A."/>
            <person name="Salamov A."/>
            <person name="Schmidt O."/>
            <person name="Schmutz J."/>
            <person name="Skrede I."/>
            <person name="Stenlid J."/>
            <person name="Wiebenga A."/>
            <person name="Xie X."/>
            <person name="Kuees U."/>
            <person name="Hibbett D.S."/>
            <person name="Hoffmeister D."/>
            <person name="Hoegberg N."/>
            <person name="Martin F."/>
            <person name="Grigoriev I.V."/>
            <person name="Watkinson S.C."/>
        </authorList>
    </citation>
    <scope>NUCLEOTIDE SEQUENCE [LARGE SCALE GENOMIC DNA]</scope>
    <source>
        <strain evidence="3">strain S7.3</strain>
    </source>
</reference>
<dbReference type="EMBL" id="GL945481">
    <property type="protein sequence ID" value="EGN98596.1"/>
    <property type="molecule type" value="Genomic_DNA"/>
</dbReference>
<feature type="region of interest" description="Disordered" evidence="1">
    <location>
        <begin position="34"/>
        <end position="108"/>
    </location>
</feature>
<name>F8Q0E6_SERL3</name>
<feature type="compositionally biased region" description="Pro residues" evidence="1">
    <location>
        <begin position="908"/>
        <end position="919"/>
    </location>
</feature>
<dbReference type="AlphaFoldDB" id="F8Q0E6"/>
<feature type="region of interest" description="Disordered" evidence="1">
    <location>
        <begin position="746"/>
        <end position="923"/>
    </location>
</feature>
<feature type="compositionally biased region" description="Low complexity" evidence="1">
    <location>
        <begin position="1029"/>
        <end position="1050"/>
    </location>
</feature>
<feature type="compositionally biased region" description="Basic and acidic residues" evidence="1">
    <location>
        <begin position="825"/>
        <end position="842"/>
    </location>
</feature>
<gene>
    <name evidence="2" type="ORF">SERLA73DRAFT_161294</name>
</gene>
<feature type="compositionally biased region" description="Polar residues" evidence="1">
    <location>
        <begin position="991"/>
        <end position="1017"/>
    </location>
</feature>
<organism evidence="3">
    <name type="scientific">Serpula lacrymans var. lacrymans (strain S7.3)</name>
    <name type="common">Dry rot fungus</name>
    <dbReference type="NCBI Taxonomy" id="936435"/>
    <lineage>
        <taxon>Eukaryota</taxon>
        <taxon>Fungi</taxon>
        <taxon>Dikarya</taxon>
        <taxon>Basidiomycota</taxon>
        <taxon>Agaricomycotina</taxon>
        <taxon>Agaricomycetes</taxon>
        <taxon>Agaricomycetidae</taxon>
        <taxon>Boletales</taxon>
        <taxon>Coniophorineae</taxon>
        <taxon>Serpulaceae</taxon>
        <taxon>Serpula</taxon>
    </lineage>
</organism>
<feature type="compositionally biased region" description="Polar residues" evidence="1">
    <location>
        <begin position="91"/>
        <end position="100"/>
    </location>
</feature>
<dbReference type="Proteomes" id="UP000008063">
    <property type="component" value="Unassembled WGS sequence"/>
</dbReference>
<proteinExistence type="predicted"/>
<feature type="compositionally biased region" description="Low complexity" evidence="1">
    <location>
        <begin position="34"/>
        <end position="43"/>
    </location>
</feature>
<feature type="compositionally biased region" description="Basic and acidic residues" evidence="1">
    <location>
        <begin position="501"/>
        <end position="514"/>
    </location>
</feature>
<feature type="compositionally biased region" description="Polar residues" evidence="1">
    <location>
        <begin position="568"/>
        <end position="620"/>
    </location>
</feature>
<feature type="region of interest" description="Disordered" evidence="1">
    <location>
        <begin position="449"/>
        <end position="620"/>
    </location>
</feature>
<feature type="compositionally biased region" description="Low complexity" evidence="1">
    <location>
        <begin position="263"/>
        <end position="281"/>
    </location>
</feature>
<dbReference type="OrthoDB" id="3358078at2759"/>
<feature type="compositionally biased region" description="Polar residues" evidence="1">
    <location>
        <begin position="393"/>
        <end position="402"/>
    </location>
</feature>
<feature type="compositionally biased region" description="Low complexity" evidence="1">
    <location>
        <begin position="475"/>
        <end position="486"/>
    </location>
</feature>
<feature type="compositionally biased region" description="Low complexity" evidence="1">
    <location>
        <begin position="335"/>
        <end position="361"/>
    </location>
</feature>
<feature type="region of interest" description="Disordered" evidence="1">
    <location>
        <begin position="973"/>
        <end position="1117"/>
    </location>
</feature>
<evidence type="ECO:0000313" key="3">
    <source>
        <dbReference type="Proteomes" id="UP000008063"/>
    </source>
</evidence>
<feature type="compositionally biased region" description="Polar residues" evidence="1">
    <location>
        <begin position="1051"/>
        <end position="1060"/>
    </location>
</feature>
<dbReference type="InParanoid" id="F8Q0E6"/>